<accession>A0A564Z4A5</accession>
<evidence type="ECO:0000313" key="3">
    <source>
        <dbReference type="Proteomes" id="UP000321570"/>
    </source>
</evidence>
<proteinExistence type="predicted"/>
<feature type="region of interest" description="Disordered" evidence="1">
    <location>
        <begin position="56"/>
        <end position="96"/>
    </location>
</feature>
<dbReference type="Proteomes" id="UP000321570">
    <property type="component" value="Unassembled WGS sequence"/>
</dbReference>
<name>A0A564Z4A5_HYMDI</name>
<feature type="non-terminal residue" evidence="2">
    <location>
        <position position="96"/>
    </location>
</feature>
<feature type="compositionally biased region" description="Low complexity" evidence="1">
    <location>
        <begin position="79"/>
        <end position="96"/>
    </location>
</feature>
<organism evidence="2 3">
    <name type="scientific">Hymenolepis diminuta</name>
    <name type="common">Rat tapeworm</name>
    <dbReference type="NCBI Taxonomy" id="6216"/>
    <lineage>
        <taxon>Eukaryota</taxon>
        <taxon>Metazoa</taxon>
        <taxon>Spiralia</taxon>
        <taxon>Lophotrochozoa</taxon>
        <taxon>Platyhelminthes</taxon>
        <taxon>Cestoda</taxon>
        <taxon>Eucestoda</taxon>
        <taxon>Cyclophyllidea</taxon>
        <taxon>Hymenolepididae</taxon>
        <taxon>Hymenolepis</taxon>
    </lineage>
</organism>
<reference evidence="2 3" key="1">
    <citation type="submission" date="2019-07" db="EMBL/GenBank/DDBJ databases">
        <authorList>
            <person name="Jastrzebski P J."/>
            <person name="Paukszto L."/>
            <person name="Jastrzebski P J."/>
        </authorList>
    </citation>
    <scope>NUCLEOTIDE SEQUENCE [LARGE SCALE GENOMIC DNA]</scope>
    <source>
        <strain evidence="2 3">WMS-il1</strain>
    </source>
</reference>
<sequence length="96" mass="10518">IIAQELFKKSGLKTSILANSVDNSRTSDSKLVRQSIDSRASIAKVVDFNASDVLRTTDEKNSPTRNSVREYSRTRKNTSRPTSTASSATLSICSIH</sequence>
<feature type="compositionally biased region" description="Basic and acidic residues" evidence="1">
    <location>
        <begin position="56"/>
        <end position="73"/>
    </location>
</feature>
<evidence type="ECO:0000256" key="1">
    <source>
        <dbReference type="SAM" id="MobiDB-lite"/>
    </source>
</evidence>
<dbReference type="EMBL" id="CABIJS010000555">
    <property type="protein sequence ID" value="VUZ53604.1"/>
    <property type="molecule type" value="Genomic_DNA"/>
</dbReference>
<gene>
    <name evidence="2" type="ORF">WMSIL1_LOCUS11934</name>
</gene>
<protein>
    <submittedName>
        <fullName evidence="2">Uncharacterized protein</fullName>
    </submittedName>
</protein>
<dbReference type="AlphaFoldDB" id="A0A564Z4A5"/>
<feature type="non-terminal residue" evidence="2">
    <location>
        <position position="1"/>
    </location>
</feature>
<evidence type="ECO:0000313" key="2">
    <source>
        <dbReference type="EMBL" id="VUZ53604.1"/>
    </source>
</evidence>
<keyword evidence="3" id="KW-1185">Reference proteome</keyword>